<dbReference type="EMBL" id="CVRI01000065">
    <property type="protein sequence ID" value="CRL05659.1"/>
    <property type="molecule type" value="Genomic_DNA"/>
</dbReference>
<proteinExistence type="predicted"/>
<feature type="domain" description="BHLH" evidence="7">
    <location>
        <begin position="81"/>
        <end position="149"/>
    </location>
</feature>
<gene>
    <name evidence="8" type="ORF">CLUMA_CG018694</name>
</gene>
<accession>A0A1J1IZG0</accession>
<organism evidence="8 9">
    <name type="scientific">Clunio marinus</name>
    <dbReference type="NCBI Taxonomy" id="568069"/>
    <lineage>
        <taxon>Eukaryota</taxon>
        <taxon>Metazoa</taxon>
        <taxon>Ecdysozoa</taxon>
        <taxon>Arthropoda</taxon>
        <taxon>Hexapoda</taxon>
        <taxon>Insecta</taxon>
        <taxon>Pterygota</taxon>
        <taxon>Neoptera</taxon>
        <taxon>Endopterygota</taxon>
        <taxon>Diptera</taxon>
        <taxon>Nematocera</taxon>
        <taxon>Chironomoidea</taxon>
        <taxon>Chironomidae</taxon>
        <taxon>Clunio</taxon>
    </lineage>
</organism>
<evidence type="ECO:0000256" key="6">
    <source>
        <dbReference type="SAM" id="MobiDB-lite"/>
    </source>
</evidence>
<evidence type="ECO:0000256" key="3">
    <source>
        <dbReference type="ARBA" id="ARBA00023163"/>
    </source>
</evidence>
<evidence type="ECO:0000259" key="7">
    <source>
        <dbReference type="PROSITE" id="PS50888"/>
    </source>
</evidence>
<dbReference type="OrthoDB" id="690068at2759"/>
<dbReference type="InterPro" id="IPR036638">
    <property type="entry name" value="HLH_DNA-bd_sf"/>
</dbReference>
<evidence type="ECO:0000256" key="1">
    <source>
        <dbReference type="ARBA" id="ARBA00004123"/>
    </source>
</evidence>
<keyword evidence="9" id="KW-1185">Reference proteome</keyword>
<dbReference type="InterPro" id="IPR051732">
    <property type="entry name" value="USF"/>
</dbReference>
<dbReference type="PANTHER" id="PTHR46117:SF3">
    <property type="entry name" value="FI24210P1"/>
    <property type="match status" value="1"/>
</dbReference>
<keyword evidence="2" id="KW-0805">Transcription regulation</keyword>
<dbReference type="GO" id="GO:0000981">
    <property type="term" value="F:DNA-binding transcription factor activity, RNA polymerase II-specific"/>
    <property type="evidence" value="ECO:0007669"/>
    <property type="project" value="TreeGrafter"/>
</dbReference>
<dbReference type="SMART" id="SM00353">
    <property type="entry name" value="HLH"/>
    <property type="match status" value="1"/>
</dbReference>
<dbReference type="GO" id="GO:0046983">
    <property type="term" value="F:protein dimerization activity"/>
    <property type="evidence" value="ECO:0007669"/>
    <property type="project" value="InterPro"/>
</dbReference>
<dbReference type="InterPro" id="IPR011598">
    <property type="entry name" value="bHLH_dom"/>
</dbReference>
<dbReference type="GO" id="GO:0000978">
    <property type="term" value="F:RNA polymerase II cis-regulatory region sequence-specific DNA binding"/>
    <property type="evidence" value="ECO:0007669"/>
    <property type="project" value="TreeGrafter"/>
</dbReference>
<dbReference type="AlphaFoldDB" id="A0A1J1IZG0"/>
<dbReference type="Pfam" id="PF00010">
    <property type="entry name" value="HLH"/>
    <property type="match status" value="1"/>
</dbReference>
<evidence type="ECO:0000313" key="8">
    <source>
        <dbReference type="EMBL" id="CRL05659.1"/>
    </source>
</evidence>
<feature type="compositionally biased region" description="Low complexity" evidence="6">
    <location>
        <begin position="117"/>
        <end position="129"/>
    </location>
</feature>
<evidence type="ECO:0000256" key="2">
    <source>
        <dbReference type="ARBA" id="ARBA00023015"/>
    </source>
</evidence>
<sequence>MSSEYITSQPQKTGTVYRFIRVPELNQNSNTVVLIKNPTTTESSTITRVQKQVEQVTAPKLITTTTESTGGKKVKTRRDDYRRFQHNQIERARREKINNWIMELGKIIDDNSDNSDDNTSTNNNQSNKNGEALSKGGILEKACEYISHLKSVIKSQQPSSSIDELNNEIKRLTDENELLKFENTMLKRKYHMEGIGDDEDDCMIKRPKSESDDFKLGIEFDDTLPCDEIST</sequence>
<keyword evidence="5" id="KW-0175">Coiled coil</keyword>
<protein>
    <submittedName>
        <fullName evidence="8">CLUMA_CG018694, isoform B</fullName>
    </submittedName>
</protein>
<dbReference type="Gene3D" id="4.10.280.10">
    <property type="entry name" value="Helix-loop-helix DNA-binding domain"/>
    <property type="match status" value="1"/>
</dbReference>
<evidence type="ECO:0000313" key="9">
    <source>
        <dbReference type="Proteomes" id="UP000183832"/>
    </source>
</evidence>
<comment type="subcellular location">
    <subcellularLocation>
        <location evidence="1">Nucleus</location>
    </subcellularLocation>
</comment>
<dbReference type="Proteomes" id="UP000183832">
    <property type="component" value="Unassembled WGS sequence"/>
</dbReference>
<keyword evidence="3" id="KW-0804">Transcription</keyword>
<evidence type="ECO:0000256" key="4">
    <source>
        <dbReference type="ARBA" id="ARBA00023242"/>
    </source>
</evidence>
<dbReference type="STRING" id="568069.A0A1J1IZG0"/>
<reference evidence="8 9" key="1">
    <citation type="submission" date="2015-04" db="EMBL/GenBank/DDBJ databases">
        <authorList>
            <person name="Syromyatnikov M.Y."/>
            <person name="Popov V.N."/>
        </authorList>
    </citation>
    <scope>NUCLEOTIDE SEQUENCE [LARGE SCALE GENOMIC DNA]</scope>
</reference>
<dbReference type="PANTHER" id="PTHR46117">
    <property type="entry name" value="FI24210P1"/>
    <property type="match status" value="1"/>
</dbReference>
<keyword evidence="4" id="KW-0539">Nucleus</keyword>
<name>A0A1J1IZG0_9DIPT</name>
<dbReference type="SUPFAM" id="SSF47459">
    <property type="entry name" value="HLH, helix-loop-helix DNA-binding domain"/>
    <property type="match status" value="1"/>
</dbReference>
<dbReference type="GO" id="GO:0005634">
    <property type="term" value="C:nucleus"/>
    <property type="evidence" value="ECO:0007669"/>
    <property type="project" value="UniProtKB-SubCell"/>
</dbReference>
<feature type="coiled-coil region" evidence="5">
    <location>
        <begin position="162"/>
        <end position="189"/>
    </location>
</feature>
<feature type="region of interest" description="Disordered" evidence="6">
    <location>
        <begin position="108"/>
        <end position="133"/>
    </location>
</feature>
<dbReference type="PROSITE" id="PS50888">
    <property type="entry name" value="BHLH"/>
    <property type="match status" value="1"/>
</dbReference>
<evidence type="ECO:0000256" key="5">
    <source>
        <dbReference type="SAM" id="Coils"/>
    </source>
</evidence>